<dbReference type="GO" id="GO:0005634">
    <property type="term" value="C:nucleus"/>
    <property type="evidence" value="ECO:0007669"/>
    <property type="project" value="TreeGrafter"/>
</dbReference>
<feature type="repeat" description="WD" evidence="3">
    <location>
        <begin position="636"/>
        <end position="656"/>
    </location>
</feature>
<dbReference type="GO" id="GO:0010992">
    <property type="term" value="P:ubiquitin recycling"/>
    <property type="evidence" value="ECO:0007669"/>
    <property type="project" value="TreeGrafter"/>
</dbReference>
<keyword evidence="7" id="KW-1185">Reference proteome</keyword>
<dbReference type="OMA" id="TLHRDFM"/>
<dbReference type="Proteomes" id="UP000887567">
    <property type="component" value="Unplaced"/>
</dbReference>
<dbReference type="CDD" id="cd00200">
    <property type="entry name" value="WD40"/>
    <property type="match status" value="1"/>
</dbReference>
<feature type="repeat" description="WD" evidence="3">
    <location>
        <begin position="526"/>
        <end position="567"/>
    </location>
</feature>
<dbReference type="SMART" id="SM00256">
    <property type="entry name" value="FBOX"/>
    <property type="match status" value="1"/>
</dbReference>
<dbReference type="InterPro" id="IPR015943">
    <property type="entry name" value="WD40/YVTN_repeat-like_dom_sf"/>
</dbReference>
<dbReference type="GO" id="GO:0005737">
    <property type="term" value="C:cytoplasm"/>
    <property type="evidence" value="ECO:0007669"/>
    <property type="project" value="TreeGrafter"/>
</dbReference>
<dbReference type="PRINTS" id="PR00320">
    <property type="entry name" value="GPROTEINBRPT"/>
</dbReference>
<feature type="region of interest" description="Disordered" evidence="4">
    <location>
        <begin position="170"/>
        <end position="200"/>
    </location>
</feature>
<evidence type="ECO:0000313" key="6">
    <source>
        <dbReference type="EnsemblMetazoa" id="XP_020909797.1"/>
    </source>
</evidence>
<dbReference type="KEGG" id="epa:110247679"/>
<keyword evidence="2" id="KW-0677">Repeat</keyword>
<evidence type="ECO:0000256" key="4">
    <source>
        <dbReference type="SAM" id="MobiDB-lite"/>
    </source>
</evidence>
<dbReference type="PROSITE" id="PS50181">
    <property type="entry name" value="FBOX"/>
    <property type="match status" value="1"/>
</dbReference>
<dbReference type="Gene3D" id="1.20.1280.50">
    <property type="match status" value="1"/>
</dbReference>
<dbReference type="SUPFAM" id="SSF50978">
    <property type="entry name" value="WD40 repeat-like"/>
    <property type="match status" value="1"/>
</dbReference>
<dbReference type="PROSITE" id="PS50082">
    <property type="entry name" value="WD_REPEATS_2"/>
    <property type="match status" value="5"/>
</dbReference>
<feature type="compositionally biased region" description="Polar residues" evidence="4">
    <location>
        <begin position="172"/>
        <end position="194"/>
    </location>
</feature>
<evidence type="ECO:0000313" key="7">
    <source>
        <dbReference type="Proteomes" id="UP000887567"/>
    </source>
</evidence>
<feature type="repeat" description="WD" evidence="3">
    <location>
        <begin position="486"/>
        <end position="525"/>
    </location>
</feature>
<dbReference type="GO" id="GO:0043161">
    <property type="term" value="P:proteasome-mediated ubiquitin-dependent protein catabolic process"/>
    <property type="evidence" value="ECO:0007669"/>
    <property type="project" value="TreeGrafter"/>
</dbReference>
<feature type="repeat" description="WD" evidence="3">
    <location>
        <begin position="405"/>
        <end position="444"/>
    </location>
</feature>
<dbReference type="Pfam" id="PF00400">
    <property type="entry name" value="WD40"/>
    <property type="match status" value="5"/>
</dbReference>
<feature type="region of interest" description="Disordered" evidence="4">
    <location>
        <begin position="235"/>
        <end position="262"/>
    </location>
</feature>
<dbReference type="InterPro" id="IPR001810">
    <property type="entry name" value="F-box_dom"/>
</dbReference>
<dbReference type="CDD" id="cd22148">
    <property type="entry name" value="F-box_DdgacFF-like"/>
    <property type="match status" value="1"/>
</dbReference>
<dbReference type="OrthoDB" id="5580488at2759"/>
<dbReference type="RefSeq" id="XP_020909797.1">
    <property type="nucleotide sequence ID" value="XM_021054138.2"/>
</dbReference>
<dbReference type="SMART" id="SM00320">
    <property type="entry name" value="WD40"/>
    <property type="match status" value="6"/>
</dbReference>
<feature type="repeat" description="WD" evidence="3">
    <location>
        <begin position="445"/>
        <end position="485"/>
    </location>
</feature>
<dbReference type="Pfam" id="PF12937">
    <property type="entry name" value="F-box-like"/>
    <property type="match status" value="1"/>
</dbReference>
<protein>
    <recommendedName>
        <fullName evidence="5">F-box domain-containing protein</fullName>
    </recommendedName>
</protein>
<dbReference type="EnsemblMetazoa" id="XM_021054138.2">
    <property type="protein sequence ID" value="XP_020909797.1"/>
    <property type="gene ID" value="LOC110247679"/>
</dbReference>
<name>A0A913XT09_EXADI</name>
<dbReference type="PROSITE" id="PS50294">
    <property type="entry name" value="WD_REPEATS_REGION"/>
    <property type="match status" value="5"/>
</dbReference>
<evidence type="ECO:0000256" key="2">
    <source>
        <dbReference type="ARBA" id="ARBA00022737"/>
    </source>
</evidence>
<dbReference type="GO" id="GO:0043130">
    <property type="term" value="F:ubiquitin binding"/>
    <property type="evidence" value="ECO:0007669"/>
    <property type="project" value="TreeGrafter"/>
</dbReference>
<dbReference type="AlphaFoldDB" id="A0A913XT09"/>
<dbReference type="SUPFAM" id="SSF81383">
    <property type="entry name" value="F-box domain"/>
    <property type="match status" value="1"/>
</dbReference>
<dbReference type="InterPro" id="IPR036322">
    <property type="entry name" value="WD40_repeat_dom_sf"/>
</dbReference>
<organism evidence="6 7">
    <name type="scientific">Exaiptasia diaphana</name>
    <name type="common">Tropical sea anemone</name>
    <name type="synonym">Aiptasia pulchella</name>
    <dbReference type="NCBI Taxonomy" id="2652724"/>
    <lineage>
        <taxon>Eukaryota</taxon>
        <taxon>Metazoa</taxon>
        <taxon>Cnidaria</taxon>
        <taxon>Anthozoa</taxon>
        <taxon>Hexacorallia</taxon>
        <taxon>Actiniaria</taxon>
        <taxon>Aiptasiidae</taxon>
        <taxon>Exaiptasia</taxon>
    </lineage>
</organism>
<accession>A0A913XT09</accession>
<dbReference type="PANTHER" id="PTHR19849">
    <property type="entry name" value="PHOSPHOLIPASE A-2-ACTIVATING PROTEIN"/>
    <property type="match status" value="1"/>
</dbReference>
<dbReference type="PANTHER" id="PTHR19849:SF1">
    <property type="entry name" value="F-BOX_WD REPEAT-CONTAINING PROTEIN 7"/>
    <property type="match status" value="1"/>
</dbReference>
<dbReference type="InterPro" id="IPR020472">
    <property type="entry name" value="WD40_PAC1"/>
</dbReference>
<dbReference type="InterPro" id="IPR019775">
    <property type="entry name" value="WD40_repeat_CS"/>
</dbReference>
<dbReference type="PROSITE" id="PS00678">
    <property type="entry name" value="WD_REPEATS_1"/>
    <property type="match status" value="4"/>
</dbReference>
<evidence type="ECO:0000256" key="3">
    <source>
        <dbReference type="PROSITE-ProRule" id="PRU00221"/>
    </source>
</evidence>
<dbReference type="GeneID" id="110247679"/>
<evidence type="ECO:0000256" key="1">
    <source>
        <dbReference type="ARBA" id="ARBA00022574"/>
    </source>
</evidence>
<feature type="domain" description="F-box" evidence="5">
    <location>
        <begin position="319"/>
        <end position="365"/>
    </location>
</feature>
<proteinExistence type="predicted"/>
<sequence length="656" mass="74476">MLFNSPLAKHMSTIEFEQQLDYLCQWLDAWTDRERANVIEVLLPRCGCEEINFLWTVVEPTLHRDFMYSSLNAFPRSSFSPVSIPIPREVHKKLGKPRYRTWKLHRLSSAILHDEEEVRQWSSQSVLPIVKPSVSPVRTPKSTPSPYSEPKGAWKCLTTYYGVRLPGISSPGPANSRSCRNYSTKSAPPTMTKTSSHHPIRRHMQDDFKKGTVNCENGTRTDSYTWRRLYKSKSCPSMQNPVGREYKRSSHRNRSSSDVNNNTALQLSSIPENAQSIVQWFEERWNGWQRNQFLRLFLRVLEPAELYLLSGLLAVRQYRDFIALLPDHLALRILSYLSPSELLIAAQVSKTWRQMSSRNELWLAKCSRIYVGIPLRVPTIWKETFKQNLKLKRNWANGECRVMDISGHTKNVLSVCEFRDTIASGSLDRSIKIWDANTGSLLMTLNGHTRGIWSLRFLSPTILISGSYDKSIRVWSLRTGICSRILLGHEAPVWAIERKEDILVSGSGDKTAKLWNIRQCKQIRTLFGHTCSVFCVDLDDKATRAFTGSADRTVRIWDVVSGACVGIVHAGHSHASAVTAVSFDQGHIAVATGSVISLWNLTTGACLQELKGHKARGNCIQTLRGINQVVNCIQADDTRIISASFDGKIRIWDFNK</sequence>
<reference evidence="6" key="1">
    <citation type="submission" date="2022-11" db="UniProtKB">
        <authorList>
            <consortium name="EnsemblMetazoa"/>
        </authorList>
    </citation>
    <scope>IDENTIFICATION</scope>
</reference>
<dbReference type="Gene3D" id="2.130.10.10">
    <property type="entry name" value="YVTN repeat-like/Quinoprotein amine dehydrogenase"/>
    <property type="match status" value="2"/>
</dbReference>
<keyword evidence="1 3" id="KW-0853">WD repeat</keyword>
<dbReference type="InterPro" id="IPR036047">
    <property type="entry name" value="F-box-like_dom_sf"/>
</dbReference>
<dbReference type="InterPro" id="IPR001680">
    <property type="entry name" value="WD40_rpt"/>
</dbReference>
<evidence type="ECO:0000259" key="5">
    <source>
        <dbReference type="PROSITE" id="PS50181"/>
    </source>
</evidence>